<dbReference type="OrthoDB" id="8613141at2"/>
<accession>A0A238HGT5</accession>
<feature type="domain" description="Type 4 fimbrial biogenesis protein PilX N-terminal" evidence="2">
    <location>
        <begin position="6"/>
        <end position="55"/>
    </location>
</feature>
<dbReference type="InterPro" id="IPR025746">
    <property type="entry name" value="PilX_N_dom"/>
</dbReference>
<name>A0A238HGT5_9NEIS</name>
<dbReference type="Proteomes" id="UP000215450">
    <property type="component" value="Unassembled WGS sequence"/>
</dbReference>
<keyword evidence="5" id="KW-1185">Reference proteome</keyword>
<dbReference type="InterPro" id="IPR025205">
    <property type="entry name" value="PilX/PilW_C"/>
</dbReference>
<sequence length="197" mass="21770">MKNKNQGFSLFMVLILMLVIALLVMVTTQSATTEMRASTNEADRKLAVSLAEKGLRAGEENIYKLSKNSGSVTNFTVNCDGGYCLPALENVSNLNGTNQFKLVVVKTKNSAWERCAKNPEQACSLGETVLDKVCEANKKCFTAENGKVRYIIEYLGNKITDAKTGEAKDYFRITSRAQGNNKDTLVTLQSYIELYLP</sequence>
<evidence type="ECO:0000313" key="3">
    <source>
        <dbReference type="EMBL" id="SMQ12769.1"/>
    </source>
</evidence>
<proteinExistence type="predicted"/>
<dbReference type="STRING" id="1522312.GCA_900177895_00857"/>
<organism evidence="3">
    <name type="scientific">Kingella negevensis</name>
    <dbReference type="NCBI Taxonomy" id="1522312"/>
    <lineage>
        <taxon>Bacteria</taxon>
        <taxon>Pseudomonadati</taxon>
        <taxon>Pseudomonadota</taxon>
        <taxon>Betaproteobacteria</taxon>
        <taxon>Neisseriales</taxon>
        <taxon>Neisseriaceae</taxon>
        <taxon>Kingella</taxon>
    </lineage>
</organism>
<reference evidence="4 5" key="2">
    <citation type="submission" date="2017-06" db="EMBL/GenBank/DDBJ databases">
        <authorList>
            <person name="Kim H.J."/>
            <person name="Triplett B.A."/>
        </authorList>
    </citation>
    <scope>NUCLEOTIDE SEQUENCE [LARGE SCALE GENOMIC DNA]</scope>
    <source>
        <strain evidence="4">Kingella_eburonensis</strain>
    </source>
</reference>
<feature type="domain" description="PilX/PilW C-terminal" evidence="1">
    <location>
        <begin position="144"/>
        <end position="192"/>
    </location>
</feature>
<evidence type="ECO:0008006" key="6">
    <source>
        <dbReference type="Google" id="ProtNLM"/>
    </source>
</evidence>
<evidence type="ECO:0000313" key="5">
    <source>
        <dbReference type="Proteomes" id="UP000215450"/>
    </source>
</evidence>
<gene>
    <name evidence="3" type="ORF">KEBURONENSIS_01585</name>
    <name evidence="4" type="ORF">KEBURONENSIS_01594</name>
</gene>
<dbReference type="RefSeq" id="WP_032137464.1">
    <property type="nucleotide sequence ID" value="NZ_CCNJ01000053.1"/>
</dbReference>
<reference evidence="3" key="1">
    <citation type="submission" date="2017-05" db="EMBL/GenBank/DDBJ databases">
        <authorList>
            <person name="Song R."/>
            <person name="Chenine A.L."/>
            <person name="Ruprecht R.M."/>
        </authorList>
    </citation>
    <scope>NUCLEOTIDE SEQUENCE</scope>
    <source>
        <strain evidence="3">Kingella_eburonensis</strain>
    </source>
</reference>
<dbReference type="EMBL" id="FXUV01000031">
    <property type="protein sequence ID" value="SMQ12769.1"/>
    <property type="molecule type" value="Genomic_DNA"/>
</dbReference>
<evidence type="ECO:0000313" key="4">
    <source>
        <dbReference type="EMBL" id="SNB75589.1"/>
    </source>
</evidence>
<evidence type="ECO:0000259" key="2">
    <source>
        <dbReference type="Pfam" id="PF14341"/>
    </source>
</evidence>
<protein>
    <recommendedName>
        <fullName evidence="6">Type 4 fimbrial biogenesis protein PilX N-terminal domain-containing protein</fullName>
    </recommendedName>
</protein>
<dbReference type="AlphaFoldDB" id="A0A238HGT5"/>
<dbReference type="Pfam" id="PF14341">
    <property type="entry name" value="PilX_N"/>
    <property type="match status" value="1"/>
</dbReference>
<dbReference type="Pfam" id="PF13681">
    <property type="entry name" value="PilX"/>
    <property type="match status" value="1"/>
</dbReference>
<dbReference type="EMBL" id="FXUV02000036">
    <property type="protein sequence ID" value="SNB75589.1"/>
    <property type="molecule type" value="Genomic_DNA"/>
</dbReference>
<dbReference type="GeneID" id="83624904"/>
<evidence type="ECO:0000259" key="1">
    <source>
        <dbReference type="Pfam" id="PF13681"/>
    </source>
</evidence>